<name>A0A521C3R7_9EURY</name>
<dbReference type="CDD" id="cd02883">
    <property type="entry name" value="NUDIX_Hydrolase"/>
    <property type="match status" value="1"/>
</dbReference>
<dbReference type="AlphaFoldDB" id="A0A521C3R7"/>
<accession>A0A521C3R7</accession>
<dbReference type="GO" id="GO:0016787">
    <property type="term" value="F:hydrolase activity"/>
    <property type="evidence" value="ECO:0007669"/>
    <property type="project" value="UniProtKB-KW"/>
</dbReference>
<evidence type="ECO:0000313" key="6">
    <source>
        <dbReference type="Proteomes" id="UP000319712"/>
    </source>
</evidence>
<dbReference type="Proteomes" id="UP000319712">
    <property type="component" value="Unassembled WGS sequence"/>
</dbReference>
<evidence type="ECO:0000313" key="5">
    <source>
        <dbReference type="EMBL" id="SMO54126.1"/>
    </source>
</evidence>
<dbReference type="OrthoDB" id="40462at2157"/>
<sequence length="171" mass="19094">MRNHPSDGLFRRVRTERSPRAIPPTLPTPTAADPERQTLRVGAKALITNLDRVLLIKECHGDSSTFWTLPGGGVESGESFTTCLRREIREEIRCRATVGESIGRYVYHHTSSPTTTVYAIFDAALLSEPEPNREERVLDYAWSEPSELPATTLDPVERFIERSVTGTDGGR</sequence>
<dbReference type="InterPro" id="IPR015797">
    <property type="entry name" value="NUDIX_hydrolase-like_dom_sf"/>
</dbReference>
<feature type="domain" description="Nudix hydrolase" evidence="4">
    <location>
        <begin position="38"/>
        <end position="165"/>
    </location>
</feature>
<gene>
    <name evidence="5" type="ORF">SAMN06264867_103293</name>
</gene>
<comment type="cofactor">
    <cofactor evidence="1">
        <name>Mg(2+)</name>
        <dbReference type="ChEBI" id="CHEBI:18420"/>
    </cofactor>
</comment>
<dbReference type="PROSITE" id="PS51462">
    <property type="entry name" value="NUDIX"/>
    <property type="match status" value="1"/>
</dbReference>
<proteinExistence type="predicted"/>
<evidence type="ECO:0000256" key="1">
    <source>
        <dbReference type="ARBA" id="ARBA00001946"/>
    </source>
</evidence>
<feature type="region of interest" description="Disordered" evidence="3">
    <location>
        <begin position="1"/>
        <end position="33"/>
    </location>
</feature>
<evidence type="ECO:0000256" key="3">
    <source>
        <dbReference type="SAM" id="MobiDB-lite"/>
    </source>
</evidence>
<feature type="compositionally biased region" description="Basic and acidic residues" evidence="3">
    <location>
        <begin position="9"/>
        <end position="19"/>
    </location>
</feature>
<dbReference type="PANTHER" id="PTHR43046:SF14">
    <property type="entry name" value="MUTT_NUDIX FAMILY PROTEIN"/>
    <property type="match status" value="1"/>
</dbReference>
<evidence type="ECO:0000259" key="4">
    <source>
        <dbReference type="PROSITE" id="PS51462"/>
    </source>
</evidence>
<evidence type="ECO:0000256" key="2">
    <source>
        <dbReference type="ARBA" id="ARBA00022801"/>
    </source>
</evidence>
<dbReference type="EMBL" id="FXTD01000003">
    <property type="protein sequence ID" value="SMO54126.1"/>
    <property type="molecule type" value="Genomic_DNA"/>
</dbReference>
<dbReference type="SUPFAM" id="SSF55811">
    <property type="entry name" value="Nudix"/>
    <property type="match status" value="1"/>
</dbReference>
<keyword evidence="6" id="KW-1185">Reference proteome</keyword>
<dbReference type="PANTHER" id="PTHR43046">
    <property type="entry name" value="GDP-MANNOSE MANNOSYL HYDROLASE"/>
    <property type="match status" value="1"/>
</dbReference>
<dbReference type="Pfam" id="PF00293">
    <property type="entry name" value="NUDIX"/>
    <property type="match status" value="1"/>
</dbReference>
<dbReference type="RefSeq" id="WP_142986047.1">
    <property type="nucleotide sequence ID" value="NZ_FXTD01000003.1"/>
</dbReference>
<reference evidence="5 6" key="1">
    <citation type="submission" date="2017-05" db="EMBL/GenBank/DDBJ databases">
        <authorList>
            <person name="Varghese N."/>
            <person name="Submissions S."/>
        </authorList>
    </citation>
    <scope>NUCLEOTIDE SEQUENCE [LARGE SCALE GENOMIC DNA]</scope>
    <source>
        <strain evidence="5 6">DSM 19504</strain>
    </source>
</reference>
<organism evidence="5 6">
    <name type="scientific">Halorubrum cibi</name>
    <dbReference type="NCBI Taxonomy" id="413815"/>
    <lineage>
        <taxon>Archaea</taxon>
        <taxon>Methanobacteriati</taxon>
        <taxon>Methanobacteriota</taxon>
        <taxon>Stenosarchaea group</taxon>
        <taxon>Halobacteria</taxon>
        <taxon>Halobacteriales</taxon>
        <taxon>Haloferacaceae</taxon>
        <taxon>Halorubrum</taxon>
    </lineage>
</organism>
<keyword evidence="2" id="KW-0378">Hydrolase</keyword>
<dbReference type="Gene3D" id="3.90.79.10">
    <property type="entry name" value="Nucleoside Triphosphate Pyrophosphohydrolase"/>
    <property type="match status" value="1"/>
</dbReference>
<protein>
    <submittedName>
        <fullName evidence="5">ADP-ribose pyrophosphatase YjhB, NUDIX family</fullName>
    </submittedName>
</protein>
<dbReference type="InterPro" id="IPR000086">
    <property type="entry name" value="NUDIX_hydrolase_dom"/>
</dbReference>